<name>A0A0B6YA52_9EUPU</name>
<dbReference type="EMBL" id="HACG01006199">
    <property type="protein sequence ID" value="CEK53064.1"/>
    <property type="molecule type" value="Transcribed_RNA"/>
</dbReference>
<protein>
    <submittedName>
        <fullName evidence="2">Uncharacterized protein</fullName>
    </submittedName>
</protein>
<dbReference type="AlphaFoldDB" id="A0A0B6YA52"/>
<gene>
    <name evidence="2" type="primary">ORF18939</name>
</gene>
<feature type="region of interest" description="Disordered" evidence="1">
    <location>
        <begin position="1"/>
        <end position="27"/>
    </location>
</feature>
<evidence type="ECO:0000313" key="2">
    <source>
        <dbReference type="EMBL" id="CEK53064.1"/>
    </source>
</evidence>
<organism evidence="2">
    <name type="scientific">Arion vulgaris</name>
    <dbReference type="NCBI Taxonomy" id="1028688"/>
    <lineage>
        <taxon>Eukaryota</taxon>
        <taxon>Metazoa</taxon>
        <taxon>Spiralia</taxon>
        <taxon>Lophotrochozoa</taxon>
        <taxon>Mollusca</taxon>
        <taxon>Gastropoda</taxon>
        <taxon>Heterobranchia</taxon>
        <taxon>Euthyneura</taxon>
        <taxon>Panpulmonata</taxon>
        <taxon>Eupulmonata</taxon>
        <taxon>Stylommatophora</taxon>
        <taxon>Helicina</taxon>
        <taxon>Arionoidea</taxon>
        <taxon>Arionidae</taxon>
        <taxon>Arion</taxon>
    </lineage>
</organism>
<proteinExistence type="predicted"/>
<evidence type="ECO:0000256" key="1">
    <source>
        <dbReference type="SAM" id="MobiDB-lite"/>
    </source>
</evidence>
<sequence>MPGKHAMSHDLDDTTTQLTNPKHETTTTTTQLMYNHMRNPHLNQHIKEN</sequence>
<accession>A0A0B6YA52</accession>
<reference evidence="2" key="1">
    <citation type="submission" date="2014-12" db="EMBL/GenBank/DDBJ databases">
        <title>Insight into the proteome of Arion vulgaris.</title>
        <authorList>
            <person name="Aradska J."/>
            <person name="Bulat T."/>
            <person name="Smidak R."/>
            <person name="Sarate P."/>
            <person name="Gangsoo J."/>
            <person name="Sialana F."/>
            <person name="Bilban M."/>
            <person name="Lubec G."/>
        </authorList>
    </citation>
    <scope>NUCLEOTIDE SEQUENCE</scope>
    <source>
        <tissue evidence="2">Skin</tissue>
    </source>
</reference>